<dbReference type="EMBL" id="GIBP01005727">
    <property type="protein sequence ID" value="NDV34696.1"/>
    <property type="molecule type" value="Transcribed_RNA"/>
</dbReference>
<dbReference type="GO" id="GO:0031966">
    <property type="term" value="C:mitochondrial membrane"/>
    <property type="evidence" value="ECO:0007669"/>
    <property type="project" value="UniProtKB-SubCell"/>
</dbReference>
<dbReference type="InterPro" id="IPR018108">
    <property type="entry name" value="MCP_transmembrane"/>
</dbReference>
<proteinExistence type="inferred from homology"/>
<evidence type="ECO:0000256" key="7">
    <source>
        <dbReference type="ARBA" id="ARBA00023128"/>
    </source>
</evidence>
<keyword evidence="6 11" id="KW-1133">Transmembrane helix</keyword>
<dbReference type="Gene3D" id="1.50.40.10">
    <property type="entry name" value="Mitochondrial carrier domain"/>
    <property type="match status" value="2"/>
</dbReference>
<name>A0A6B2LCD6_9EUKA</name>
<dbReference type="PANTHER" id="PTHR45624:SF24">
    <property type="entry name" value="MITOCHONDRIAL SUBSTRATE CARRIER FAMILY PROTEIN G"/>
    <property type="match status" value="1"/>
</dbReference>
<dbReference type="InterPro" id="IPR050567">
    <property type="entry name" value="Mitochondrial_Carrier"/>
</dbReference>
<evidence type="ECO:0000256" key="11">
    <source>
        <dbReference type="SAM" id="Phobius"/>
    </source>
</evidence>
<comment type="subcellular location">
    <subcellularLocation>
        <location evidence="1">Mitochondrion membrane</location>
        <topology evidence="1">Multi-pass membrane protein</topology>
    </subcellularLocation>
</comment>
<reference evidence="12" key="1">
    <citation type="journal article" date="2020" name="J. Eukaryot. Microbiol.">
        <title>De novo Sequencing, Assembly and Annotation of the Transcriptome for the Free-Living Testate Amoeba Arcella intermedia.</title>
        <authorList>
            <person name="Ribeiro G.M."/>
            <person name="Porfirio-Sousa A.L."/>
            <person name="Maurer-Alcala X.X."/>
            <person name="Katz L.A."/>
            <person name="Lahr D.J.G."/>
        </authorList>
    </citation>
    <scope>NUCLEOTIDE SEQUENCE</scope>
</reference>
<accession>A0A6B2LCD6</accession>
<evidence type="ECO:0000256" key="6">
    <source>
        <dbReference type="ARBA" id="ARBA00022989"/>
    </source>
</evidence>
<dbReference type="SUPFAM" id="SSF103506">
    <property type="entry name" value="Mitochondrial carrier"/>
    <property type="match status" value="1"/>
</dbReference>
<evidence type="ECO:0000256" key="10">
    <source>
        <dbReference type="RuleBase" id="RU000488"/>
    </source>
</evidence>
<feature type="repeat" description="Solcar" evidence="9">
    <location>
        <begin position="96"/>
        <end position="182"/>
    </location>
</feature>
<dbReference type="PROSITE" id="PS50920">
    <property type="entry name" value="SOLCAR"/>
    <property type="match status" value="3"/>
</dbReference>
<organism evidence="12">
    <name type="scientific">Arcella intermedia</name>
    <dbReference type="NCBI Taxonomy" id="1963864"/>
    <lineage>
        <taxon>Eukaryota</taxon>
        <taxon>Amoebozoa</taxon>
        <taxon>Tubulinea</taxon>
        <taxon>Elardia</taxon>
        <taxon>Arcellinida</taxon>
        <taxon>Sphaerothecina</taxon>
        <taxon>Arcellidae</taxon>
        <taxon>Arcella</taxon>
    </lineage>
</organism>
<dbReference type="GO" id="GO:0022857">
    <property type="term" value="F:transmembrane transporter activity"/>
    <property type="evidence" value="ECO:0007669"/>
    <property type="project" value="TreeGrafter"/>
</dbReference>
<dbReference type="Pfam" id="PF00153">
    <property type="entry name" value="Mito_carr"/>
    <property type="match status" value="3"/>
</dbReference>
<evidence type="ECO:0000256" key="1">
    <source>
        <dbReference type="ARBA" id="ARBA00004225"/>
    </source>
</evidence>
<sequence length="283" mass="31021">MSGTMGGVAQVLAGHPLDTVKVRLQTQVPVPGQPPQFNGMIDCFKKTVQHEGFKGLYKGAMSPLAGAMAHNAGIFFFYGQSKKIVAAKKNIHLADLTPKDYFTAGAMTGFCVNIVECPVDLLKCKLQAQVGKGQYAGVWDCFKQLYRLRGIQGVYQGLPATTLRNVPCFASYFYAFEMVKQFLTKKGEKPTLSTIFLAGGAAGFGFWGIWYPLDIIKTRLQTDATLPQDRKYSSTLDCVVKMMKTEGGAAFWRGWVPSIVRAIPINASVFLAVNATKRFVFGD</sequence>
<feature type="repeat" description="Solcar" evidence="9">
    <location>
        <begin position="1"/>
        <end position="84"/>
    </location>
</feature>
<evidence type="ECO:0008006" key="13">
    <source>
        <dbReference type="Google" id="ProtNLM"/>
    </source>
</evidence>
<keyword evidence="3 10" id="KW-0813">Transport</keyword>
<keyword evidence="5" id="KW-0677">Repeat</keyword>
<evidence type="ECO:0000256" key="9">
    <source>
        <dbReference type="PROSITE-ProRule" id="PRU00282"/>
    </source>
</evidence>
<evidence type="ECO:0000313" key="12">
    <source>
        <dbReference type="EMBL" id="NDV34696.1"/>
    </source>
</evidence>
<evidence type="ECO:0000256" key="8">
    <source>
        <dbReference type="ARBA" id="ARBA00023136"/>
    </source>
</evidence>
<keyword evidence="8 9" id="KW-0472">Membrane</keyword>
<feature type="repeat" description="Solcar" evidence="9">
    <location>
        <begin position="190"/>
        <end position="279"/>
    </location>
</feature>
<keyword evidence="7" id="KW-0496">Mitochondrion</keyword>
<evidence type="ECO:0000256" key="2">
    <source>
        <dbReference type="ARBA" id="ARBA00006375"/>
    </source>
</evidence>
<keyword evidence="4 9" id="KW-0812">Transmembrane</keyword>
<evidence type="ECO:0000256" key="5">
    <source>
        <dbReference type="ARBA" id="ARBA00022737"/>
    </source>
</evidence>
<comment type="similarity">
    <text evidence="2 10">Belongs to the mitochondrial carrier (TC 2.A.29) family.</text>
</comment>
<feature type="transmembrane region" description="Helical" evidence="11">
    <location>
        <begin position="192"/>
        <end position="213"/>
    </location>
</feature>
<dbReference type="PANTHER" id="PTHR45624">
    <property type="entry name" value="MITOCHONDRIAL BASIC AMINO ACIDS TRANSPORTER-RELATED"/>
    <property type="match status" value="1"/>
</dbReference>
<protein>
    <recommendedName>
        <fullName evidence="13">Mitochondrial carrier protein</fullName>
    </recommendedName>
</protein>
<evidence type="ECO:0000256" key="4">
    <source>
        <dbReference type="ARBA" id="ARBA00022692"/>
    </source>
</evidence>
<dbReference type="AlphaFoldDB" id="A0A6B2LCD6"/>
<dbReference type="InterPro" id="IPR023395">
    <property type="entry name" value="MCP_dom_sf"/>
</dbReference>
<feature type="transmembrane region" description="Helical" evidence="11">
    <location>
        <begin position="60"/>
        <end position="79"/>
    </location>
</feature>
<evidence type="ECO:0000256" key="3">
    <source>
        <dbReference type="ARBA" id="ARBA00022448"/>
    </source>
</evidence>